<feature type="region of interest" description="Disordered" evidence="1">
    <location>
        <begin position="36"/>
        <end position="74"/>
    </location>
</feature>
<evidence type="ECO:0000313" key="2">
    <source>
        <dbReference type="EMBL" id="CAK7265507.1"/>
    </source>
</evidence>
<feature type="compositionally biased region" description="Basic residues" evidence="1">
    <location>
        <begin position="39"/>
        <end position="49"/>
    </location>
</feature>
<reference evidence="2 3" key="1">
    <citation type="submission" date="2024-01" db="EMBL/GenBank/DDBJ databases">
        <authorList>
            <person name="Allen C."/>
            <person name="Tagirdzhanova G."/>
        </authorList>
    </citation>
    <scope>NUCLEOTIDE SEQUENCE [LARGE SCALE GENOMIC DNA]</scope>
    <source>
        <strain evidence="2 3">CBS 573.63</strain>
    </source>
</reference>
<name>A0ABP0DBK8_9PEZI</name>
<accession>A0ABP0DBK8</accession>
<dbReference type="EMBL" id="CAWUOM010000017">
    <property type="protein sequence ID" value="CAK7265507.1"/>
    <property type="molecule type" value="Genomic_DNA"/>
</dbReference>
<evidence type="ECO:0000256" key="1">
    <source>
        <dbReference type="SAM" id="MobiDB-lite"/>
    </source>
</evidence>
<proteinExistence type="predicted"/>
<evidence type="ECO:0000313" key="3">
    <source>
        <dbReference type="Proteomes" id="UP001642501"/>
    </source>
</evidence>
<sequence length="457" mass="50053">MYRQGACSLVQPSSNFCPWYGHDDTTTQDPAITCASRRGAARTSKRSPTVRRNERQQQPTTQGRPGPRGTDTAASSALVSENIFPSDMKVVAPALDDAISSQSSTLTRDECLEVLENVRRIVQDKIKVTESSLLQEYNVTPYKMHMVATLLLFASGSSSTEGHTKWMPLATMMLHQAATVAGAPGGVYMPSILTILHMFGVDSPDKPQSYLDASARIRRSYLSQNAEKHFLSYLERENSVSKSSALTDAELVTKANAFTLAGMLARASGQLPRALRWYNAAWEVGWEIKAMRGEGPRDTSDSMEAIVTRPPLWDWERQCLESLGELQLDEVLAAEPRSATEKQRNMQRYNDAILALVTAGMALGSGKAGMYLDEKDVFGQTGRSEQKSRMLDALLLCAVMSLEPGAAALVAKREADKVQTAESKSEIAYQGLVADEWQRLSAAASAGSRTTQAWLSR</sequence>
<protein>
    <submittedName>
        <fullName evidence="2">Uncharacterized protein</fullName>
    </submittedName>
</protein>
<dbReference type="Proteomes" id="UP001642501">
    <property type="component" value="Unassembled WGS sequence"/>
</dbReference>
<organism evidence="2 3">
    <name type="scientific">Sporothrix epigloea</name>
    <dbReference type="NCBI Taxonomy" id="1892477"/>
    <lineage>
        <taxon>Eukaryota</taxon>
        <taxon>Fungi</taxon>
        <taxon>Dikarya</taxon>
        <taxon>Ascomycota</taxon>
        <taxon>Pezizomycotina</taxon>
        <taxon>Sordariomycetes</taxon>
        <taxon>Sordariomycetidae</taxon>
        <taxon>Ophiostomatales</taxon>
        <taxon>Ophiostomataceae</taxon>
        <taxon>Sporothrix</taxon>
    </lineage>
</organism>
<feature type="compositionally biased region" description="Low complexity" evidence="1">
    <location>
        <begin position="56"/>
        <end position="70"/>
    </location>
</feature>
<comment type="caution">
    <text evidence="2">The sequence shown here is derived from an EMBL/GenBank/DDBJ whole genome shotgun (WGS) entry which is preliminary data.</text>
</comment>
<gene>
    <name evidence="2" type="ORF">SEPCBS57363_001618</name>
</gene>
<keyword evidence="3" id="KW-1185">Reference proteome</keyword>